<evidence type="ECO:0000256" key="6">
    <source>
        <dbReference type="ARBA" id="ARBA00023204"/>
    </source>
</evidence>
<keyword evidence="2 7" id="KW-0255">Endonuclease</keyword>
<dbReference type="GO" id="GO:0016787">
    <property type="term" value="F:hydrolase activity"/>
    <property type="evidence" value="ECO:0007669"/>
    <property type="project" value="UniProtKB-KW"/>
</dbReference>
<dbReference type="RefSeq" id="WP_078696942.1">
    <property type="nucleotide sequence ID" value="NZ_FUYH01000014.1"/>
</dbReference>
<evidence type="ECO:0000313" key="8">
    <source>
        <dbReference type="Proteomes" id="UP000190105"/>
    </source>
</evidence>
<dbReference type="Pfam" id="PF03851">
    <property type="entry name" value="UvdE"/>
    <property type="match status" value="1"/>
</dbReference>
<sequence>MNINFGYVAISMKLDNVSPNKTVTLKNLKKIDRIYWENKLQLIAKQNLENTLKILKYNNAYDIKLYRFTSKLVPFATHEEFKDYDWKTALKKEFELIGNFVNEKSMRVGTHPDHFTLLNSPRKEVIEASIKDLNYHNSMFELMGLGCEHKMIIHVGGMYKNKEDSIKRFYEGFSLLDDKVRKRIALENDDKLFNAEDVLKICNDLKLPMVLDIHHDFCNPSPLRIKSLIKDIFDTWKNEKFPPKIHISSPKDEKNIRSHNDYVNCNDFIDFIKEIKCFDFDFDVMVEAKMKDKALFKLIDELLVYDFIQKKSDGSIWVNTKIL</sequence>
<keyword evidence="8" id="KW-1185">Reference proteome</keyword>
<evidence type="ECO:0000256" key="5">
    <source>
        <dbReference type="ARBA" id="ARBA00022801"/>
    </source>
</evidence>
<gene>
    <name evidence="7" type="ORF">SAMN05443428_11412</name>
</gene>
<dbReference type="Proteomes" id="UP000190105">
    <property type="component" value="Unassembled WGS sequence"/>
</dbReference>
<dbReference type="AlphaFoldDB" id="A0A1T4XV81"/>
<dbReference type="PANTHER" id="PTHR31290:SF5">
    <property type="entry name" value="UV-DAMAGE ENDONUCLEASE"/>
    <property type="match status" value="1"/>
</dbReference>
<dbReference type="PANTHER" id="PTHR31290">
    <property type="entry name" value="UV-DAMAGE ENDONUCLEASE"/>
    <property type="match status" value="1"/>
</dbReference>
<dbReference type="STRING" id="1147123.SAMN05443428_11412"/>
<dbReference type="InterPro" id="IPR036237">
    <property type="entry name" value="Xyl_isomerase-like_sf"/>
</dbReference>
<keyword evidence="4" id="KW-0228">DNA excision</keyword>
<dbReference type="GO" id="GO:0006289">
    <property type="term" value="P:nucleotide-excision repair"/>
    <property type="evidence" value="ECO:0007669"/>
    <property type="project" value="InterPro"/>
</dbReference>
<keyword evidence="1" id="KW-0540">Nuclease</keyword>
<dbReference type="Gene3D" id="3.20.20.150">
    <property type="entry name" value="Divalent-metal-dependent TIM barrel enzymes"/>
    <property type="match status" value="1"/>
</dbReference>
<dbReference type="GO" id="GO:0009411">
    <property type="term" value="P:response to UV"/>
    <property type="evidence" value="ECO:0007669"/>
    <property type="project" value="InterPro"/>
</dbReference>
<name>A0A1T4XV81_9CLOT</name>
<dbReference type="EMBL" id="FUYH01000014">
    <property type="protein sequence ID" value="SKA93440.1"/>
    <property type="molecule type" value="Genomic_DNA"/>
</dbReference>
<reference evidence="8" key="1">
    <citation type="submission" date="2017-02" db="EMBL/GenBank/DDBJ databases">
        <authorList>
            <person name="Varghese N."/>
            <person name="Submissions S."/>
        </authorList>
    </citation>
    <scope>NUCLEOTIDE SEQUENCE [LARGE SCALE GENOMIC DNA]</scope>
    <source>
        <strain evidence="8">USBA 833</strain>
    </source>
</reference>
<evidence type="ECO:0000256" key="1">
    <source>
        <dbReference type="ARBA" id="ARBA00022722"/>
    </source>
</evidence>
<dbReference type="InterPro" id="IPR004601">
    <property type="entry name" value="UvdE"/>
</dbReference>
<protein>
    <submittedName>
        <fullName evidence="7">UV-damage endonuclease</fullName>
    </submittedName>
</protein>
<evidence type="ECO:0000256" key="4">
    <source>
        <dbReference type="ARBA" id="ARBA00022769"/>
    </source>
</evidence>
<dbReference type="SUPFAM" id="SSF51658">
    <property type="entry name" value="Xylose isomerase-like"/>
    <property type="match status" value="1"/>
</dbReference>
<keyword evidence="3" id="KW-0227">DNA damage</keyword>
<accession>A0A1T4XV81</accession>
<evidence type="ECO:0000256" key="3">
    <source>
        <dbReference type="ARBA" id="ARBA00022763"/>
    </source>
</evidence>
<keyword evidence="5" id="KW-0378">Hydrolase</keyword>
<keyword evidence="6" id="KW-0234">DNA repair</keyword>
<organism evidence="7 8">
    <name type="scientific">Caloramator quimbayensis</name>
    <dbReference type="NCBI Taxonomy" id="1147123"/>
    <lineage>
        <taxon>Bacteria</taxon>
        <taxon>Bacillati</taxon>
        <taxon>Bacillota</taxon>
        <taxon>Clostridia</taxon>
        <taxon>Eubacteriales</taxon>
        <taxon>Clostridiaceae</taxon>
        <taxon>Caloramator</taxon>
    </lineage>
</organism>
<dbReference type="OrthoDB" id="9782576at2"/>
<evidence type="ECO:0000313" key="7">
    <source>
        <dbReference type="EMBL" id="SKA93440.1"/>
    </source>
</evidence>
<proteinExistence type="predicted"/>
<dbReference type="NCBIfam" id="TIGR00629">
    <property type="entry name" value="uvde"/>
    <property type="match status" value="1"/>
</dbReference>
<evidence type="ECO:0000256" key="2">
    <source>
        <dbReference type="ARBA" id="ARBA00022759"/>
    </source>
</evidence>
<dbReference type="GO" id="GO:0004519">
    <property type="term" value="F:endonuclease activity"/>
    <property type="evidence" value="ECO:0007669"/>
    <property type="project" value="UniProtKB-KW"/>
</dbReference>